<accession>A0A4Y2AD44</accession>
<keyword evidence="2" id="KW-1185">Reference proteome</keyword>
<sequence length="99" mass="11357">RPPTRCGTSINLGSSMIQLPNDSSYWTYRFQQNVVDKVKEGLQVVKTMKKDSFSKVKGLLENETSIEYWIDESMGLPLTILHTEYADSAESCQQSQRRH</sequence>
<feature type="non-terminal residue" evidence="1">
    <location>
        <position position="1"/>
    </location>
</feature>
<dbReference type="Proteomes" id="UP000499080">
    <property type="component" value="Unassembled WGS sequence"/>
</dbReference>
<comment type="caution">
    <text evidence="1">The sequence shown here is derived from an EMBL/GenBank/DDBJ whole genome shotgun (WGS) entry which is preliminary data.</text>
</comment>
<evidence type="ECO:0000313" key="2">
    <source>
        <dbReference type="Proteomes" id="UP000499080"/>
    </source>
</evidence>
<gene>
    <name evidence="1" type="ORF">AVEN_25780_1</name>
</gene>
<dbReference type="EMBL" id="BGPR01080068">
    <property type="protein sequence ID" value="GBL77195.1"/>
    <property type="molecule type" value="Genomic_DNA"/>
</dbReference>
<proteinExistence type="predicted"/>
<dbReference type="AlphaFoldDB" id="A0A4Y2AD44"/>
<organism evidence="1 2">
    <name type="scientific">Araneus ventricosus</name>
    <name type="common">Orbweaver spider</name>
    <name type="synonym">Epeira ventricosa</name>
    <dbReference type="NCBI Taxonomy" id="182803"/>
    <lineage>
        <taxon>Eukaryota</taxon>
        <taxon>Metazoa</taxon>
        <taxon>Ecdysozoa</taxon>
        <taxon>Arthropoda</taxon>
        <taxon>Chelicerata</taxon>
        <taxon>Arachnida</taxon>
        <taxon>Araneae</taxon>
        <taxon>Araneomorphae</taxon>
        <taxon>Entelegynae</taxon>
        <taxon>Araneoidea</taxon>
        <taxon>Araneidae</taxon>
        <taxon>Araneus</taxon>
    </lineage>
</organism>
<evidence type="ECO:0000313" key="1">
    <source>
        <dbReference type="EMBL" id="GBL77195.1"/>
    </source>
</evidence>
<name>A0A4Y2AD44_ARAVE</name>
<protein>
    <submittedName>
        <fullName evidence="1">Uncharacterized protein</fullName>
    </submittedName>
</protein>
<reference evidence="1 2" key="1">
    <citation type="journal article" date="2019" name="Sci. Rep.">
        <title>Orb-weaving spider Araneus ventricosus genome elucidates the spidroin gene catalogue.</title>
        <authorList>
            <person name="Kono N."/>
            <person name="Nakamura H."/>
            <person name="Ohtoshi R."/>
            <person name="Moran D.A.P."/>
            <person name="Shinohara A."/>
            <person name="Yoshida Y."/>
            <person name="Fujiwara M."/>
            <person name="Mori M."/>
            <person name="Tomita M."/>
            <person name="Arakawa K."/>
        </authorList>
    </citation>
    <scope>NUCLEOTIDE SEQUENCE [LARGE SCALE GENOMIC DNA]</scope>
</reference>